<organism evidence="8">
    <name type="scientific">marine sediment metagenome</name>
    <dbReference type="NCBI Taxonomy" id="412755"/>
    <lineage>
        <taxon>unclassified sequences</taxon>
        <taxon>metagenomes</taxon>
        <taxon>ecological metagenomes</taxon>
    </lineage>
</organism>
<dbReference type="PANTHER" id="PTHR43671:SF13">
    <property type="entry name" value="SERINE_THREONINE-PROTEIN KINASE NEK2"/>
    <property type="match status" value="1"/>
</dbReference>
<dbReference type="InterPro" id="IPR008271">
    <property type="entry name" value="Ser/Thr_kinase_AS"/>
</dbReference>
<dbReference type="AlphaFoldDB" id="X0Z159"/>
<dbReference type="PANTHER" id="PTHR43671">
    <property type="entry name" value="SERINE/THREONINE-PROTEIN KINASE NEK"/>
    <property type="match status" value="1"/>
</dbReference>
<evidence type="ECO:0000256" key="5">
    <source>
        <dbReference type="ARBA" id="ARBA00022777"/>
    </source>
</evidence>
<evidence type="ECO:0000256" key="2">
    <source>
        <dbReference type="ARBA" id="ARBA00022527"/>
    </source>
</evidence>
<evidence type="ECO:0000256" key="6">
    <source>
        <dbReference type="ARBA" id="ARBA00022840"/>
    </source>
</evidence>
<dbReference type="InterPro" id="IPR000719">
    <property type="entry name" value="Prot_kinase_dom"/>
</dbReference>
<dbReference type="FunFam" id="1.10.510.10:FF:000021">
    <property type="entry name" value="Serine/threonine protein kinase"/>
    <property type="match status" value="1"/>
</dbReference>
<feature type="non-terminal residue" evidence="8">
    <location>
        <position position="1"/>
    </location>
</feature>
<keyword evidence="2" id="KW-0723">Serine/threonine-protein kinase</keyword>
<evidence type="ECO:0000256" key="1">
    <source>
        <dbReference type="ARBA" id="ARBA00012513"/>
    </source>
</evidence>
<dbReference type="PROSITE" id="PS00108">
    <property type="entry name" value="PROTEIN_KINASE_ST"/>
    <property type="match status" value="1"/>
</dbReference>
<gene>
    <name evidence="8" type="ORF">S01H1_82979</name>
</gene>
<dbReference type="SMART" id="SM00220">
    <property type="entry name" value="S_TKc"/>
    <property type="match status" value="1"/>
</dbReference>
<sequence length="181" mass="19544">YDIISTPEASLIVMELVEGVTLQSVLASKKRLGLDETIDILSQTAKALDYAHEHKVVHRDVKPANILITPAKEAMVTDFGIAKTEVSELTLTGTILGTPDYMSPEQAKGEEVDSRSDLFSLGCVLYECLVGEQPFQSGNITGVLLRIINDRPPDVDWPSLGLPSGLDGVVAQAMAKDPPDR</sequence>
<dbReference type="Gene3D" id="1.10.510.10">
    <property type="entry name" value="Transferase(Phosphotransferase) domain 1"/>
    <property type="match status" value="1"/>
</dbReference>
<proteinExistence type="predicted"/>
<keyword evidence="4" id="KW-0547">Nucleotide-binding</keyword>
<dbReference type="GO" id="GO:0005524">
    <property type="term" value="F:ATP binding"/>
    <property type="evidence" value="ECO:0007669"/>
    <property type="project" value="UniProtKB-KW"/>
</dbReference>
<dbReference type="CDD" id="cd14014">
    <property type="entry name" value="STKc_PknB_like"/>
    <property type="match status" value="1"/>
</dbReference>
<dbReference type="PROSITE" id="PS50011">
    <property type="entry name" value="PROTEIN_KINASE_DOM"/>
    <property type="match status" value="1"/>
</dbReference>
<name>X0Z159_9ZZZZ</name>
<feature type="non-terminal residue" evidence="8">
    <location>
        <position position="181"/>
    </location>
</feature>
<reference evidence="8" key="1">
    <citation type="journal article" date="2014" name="Front. Microbiol.">
        <title>High frequency of phylogenetically diverse reductive dehalogenase-homologous genes in deep subseafloor sedimentary metagenomes.</title>
        <authorList>
            <person name="Kawai M."/>
            <person name="Futagami T."/>
            <person name="Toyoda A."/>
            <person name="Takaki Y."/>
            <person name="Nishi S."/>
            <person name="Hori S."/>
            <person name="Arai W."/>
            <person name="Tsubouchi T."/>
            <person name="Morono Y."/>
            <person name="Uchiyama I."/>
            <person name="Ito T."/>
            <person name="Fujiyama A."/>
            <person name="Inagaki F."/>
            <person name="Takami H."/>
        </authorList>
    </citation>
    <scope>NUCLEOTIDE SEQUENCE</scope>
    <source>
        <strain evidence="8">Expedition CK06-06</strain>
    </source>
</reference>
<dbReference type="GO" id="GO:0004674">
    <property type="term" value="F:protein serine/threonine kinase activity"/>
    <property type="evidence" value="ECO:0007669"/>
    <property type="project" value="UniProtKB-KW"/>
</dbReference>
<keyword evidence="5" id="KW-0418">Kinase</keyword>
<dbReference type="InterPro" id="IPR050660">
    <property type="entry name" value="NEK_Ser/Thr_kinase"/>
</dbReference>
<dbReference type="Pfam" id="PF00069">
    <property type="entry name" value="Pkinase"/>
    <property type="match status" value="1"/>
</dbReference>
<feature type="domain" description="Protein kinase" evidence="7">
    <location>
        <begin position="1"/>
        <end position="181"/>
    </location>
</feature>
<dbReference type="EC" id="2.7.11.1" evidence="1"/>
<evidence type="ECO:0000256" key="3">
    <source>
        <dbReference type="ARBA" id="ARBA00022679"/>
    </source>
</evidence>
<keyword evidence="6" id="KW-0067">ATP-binding</keyword>
<dbReference type="SUPFAM" id="SSF56112">
    <property type="entry name" value="Protein kinase-like (PK-like)"/>
    <property type="match status" value="1"/>
</dbReference>
<dbReference type="EMBL" id="BARS01056320">
    <property type="protein sequence ID" value="GAG42381.1"/>
    <property type="molecule type" value="Genomic_DNA"/>
</dbReference>
<protein>
    <recommendedName>
        <fullName evidence="1">non-specific serine/threonine protein kinase</fullName>
        <ecNumber evidence="1">2.7.11.1</ecNumber>
    </recommendedName>
</protein>
<keyword evidence="3" id="KW-0808">Transferase</keyword>
<evidence type="ECO:0000313" key="8">
    <source>
        <dbReference type="EMBL" id="GAG42381.1"/>
    </source>
</evidence>
<accession>X0Z159</accession>
<comment type="caution">
    <text evidence="8">The sequence shown here is derived from an EMBL/GenBank/DDBJ whole genome shotgun (WGS) entry which is preliminary data.</text>
</comment>
<dbReference type="InterPro" id="IPR011009">
    <property type="entry name" value="Kinase-like_dom_sf"/>
</dbReference>
<evidence type="ECO:0000256" key="4">
    <source>
        <dbReference type="ARBA" id="ARBA00022741"/>
    </source>
</evidence>
<evidence type="ECO:0000259" key="7">
    <source>
        <dbReference type="PROSITE" id="PS50011"/>
    </source>
</evidence>